<dbReference type="NCBIfam" id="TIGR03344">
    <property type="entry name" value="VI_effect_Hcp1"/>
    <property type="match status" value="1"/>
</dbReference>
<dbReference type="Pfam" id="PF05638">
    <property type="entry name" value="T6SS_HCP"/>
    <property type="match status" value="1"/>
</dbReference>
<dbReference type="InterPro" id="IPR008514">
    <property type="entry name" value="T6SS_Hcp"/>
</dbReference>
<dbReference type="Gene3D" id="2.30.110.20">
    <property type="entry name" value="Hcp1-like"/>
    <property type="match status" value="1"/>
</dbReference>
<dbReference type="EMBL" id="RBRB01000426">
    <property type="protein sequence ID" value="RMQ23662.1"/>
    <property type="molecule type" value="Genomic_DNA"/>
</dbReference>
<evidence type="ECO:0000313" key="1">
    <source>
        <dbReference type="EMBL" id="RMQ23662.1"/>
    </source>
</evidence>
<comment type="caution">
    <text evidence="1">The sequence shown here is derived from an EMBL/GenBank/DDBJ whole genome shotgun (WGS) entry which is preliminary data.</text>
</comment>
<dbReference type="InterPro" id="IPR036624">
    <property type="entry name" value="Hcp1-lik_sf"/>
</dbReference>
<evidence type="ECO:0000313" key="2">
    <source>
        <dbReference type="Proteomes" id="UP000273140"/>
    </source>
</evidence>
<dbReference type="InterPro" id="IPR052947">
    <property type="entry name" value="T6SS_Hcp1_domain"/>
</dbReference>
<accession>A0A3M4K345</accession>
<dbReference type="PANTHER" id="PTHR34319">
    <property type="entry name" value="MAJOR EXPORTED PROTEIN"/>
    <property type="match status" value="1"/>
</dbReference>
<protein>
    <submittedName>
        <fullName evidence="1">Putative type VI secretion system effector, Hcp1 family</fullName>
    </submittedName>
</protein>
<dbReference type="AlphaFoldDB" id="A0A3M4K345"/>
<name>A0A3M4K345_PSESF</name>
<reference evidence="1 2" key="1">
    <citation type="submission" date="2018-08" db="EMBL/GenBank/DDBJ databases">
        <title>Recombination of ecologically and evolutionarily significant loci maintains genetic cohesion in the Pseudomonas syringae species complex.</title>
        <authorList>
            <person name="Dillon M."/>
            <person name="Thakur S."/>
            <person name="Almeida R.N.D."/>
            <person name="Weir B.S."/>
            <person name="Guttman D.S."/>
        </authorList>
    </citation>
    <scope>NUCLEOTIDE SEQUENCE [LARGE SCALE GENOMIC DNA]</scope>
    <source>
        <strain evidence="1 2">ICMP 19074</strain>
    </source>
</reference>
<gene>
    <name evidence="1" type="ORF">ALQ07_102172</name>
</gene>
<proteinExistence type="predicted"/>
<dbReference type="Proteomes" id="UP000273140">
    <property type="component" value="Unassembled WGS sequence"/>
</dbReference>
<dbReference type="PANTHER" id="PTHR34319:SF6">
    <property type="entry name" value="MAJOR EXPORTED PROTEIN"/>
    <property type="match status" value="1"/>
</dbReference>
<dbReference type="SUPFAM" id="SSF141452">
    <property type="entry name" value="Hcp1-like"/>
    <property type="match status" value="1"/>
</dbReference>
<organism evidence="1 2">
    <name type="scientific">Pseudomonas syringae pv. actinidiae</name>
    <dbReference type="NCBI Taxonomy" id="103796"/>
    <lineage>
        <taxon>Bacteria</taxon>
        <taxon>Pseudomonadati</taxon>
        <taxon>Pseudomonadota</taxon>
        <taxon>Gammaproteobacteria</taxon>
        <taxon>Pseudomonadales</taxon>
        <taxon>Pseudomonadaceae</taxon>
        <taxon>Pseudomonas</taxon>
        <taxon>Pseudomonas syringae</taxon>
    </lineage>
</organism>
<sequence length="177" mass="19882">MSWRTTMPTPAYLTVTGAIQGNITKDAGSIDSLAGLGQAAHLDESIIYAFSHEITSPYNLQSGSSAGPHIHHPICITKAFDKASPLLLQALTHGEMLSEVIINWYRTNDNKQEHYYTTRLERAKIVAIKDHMPNSQDPQNSNFTHLQDVHFSYRKITWSHVTSKSMGSDDWDKPKMD</sequence>